<dbReference type="PANTHER" id="PTHR12151:SF25">
    <property type="entry name" value="LINALOOL DEHYDRATASE_ISOMERASE DOMAIN-CONTAINING PROTEIN"/>
    <property type="match status" value="1"/>
</dbReference>
<dbReference type="InterPro" id="IPR036249">
    <property type="entry name" value="Thioredoxin-like_sf"/>
</dbReference>
<comment type="similarity">
    <text evidence="1">Belongs to the SCO1/2 family.</text>
</comment>
<evidence type="ECO:0000259" key="5">
    <source>
        <dbReference type="PROSITE" id="PS51352"/>
    </source>
</evidence>
<keyword evidence="2 3" id="KW-0186">Copper</keyword>
<dbReference type="InterPro" id="IPR013766">
    <property type="entry name" value="Thioredoxin_domain"/>
</dbReference>
<sequence length="224" mass="25218">MTDKGKITLIYLSVAAASALILATTFYLRNQQVKPSLQLPPSEPGIVLSKDLTLTNQDGKEVKLSDLKGKVWAFAQFYATCPMCAKRNSQGLKQVYETFKGEPGFQLVCITVNPEEDSPEKMKTYAESLGADTSNWWFLTGDPAALKSYMVDEMKYDPIQRREDPDEAATKGELAHNMSIAVYDRNMGMVGRRDLYSARQQGDAVYQETEKVLHDMIRKELDKK</sequence>
<feature type="binding site" evidence="3">
    <location>
        <position position="81"/>
    </location>
    <ligand>
        <name>Cu cation</name>
        <dbReference type="ChEBI" id="CHEBI:23378"/>
    </ligand>
</feature>
<feature type="binding site" evidence="3">
    <location>
        <position position="176"/>
    </location>
    <ligand>
        <name>Cu cation</name>
        <dbReference type="ChEBI" id="CHEBI:23378"/>
    </ligand>
</feature>
<dbReference type="Proteomes" id="UP000557872">
    <property type="component" value="Unassembled WGS sequence"/>
</dbReference>
<dbReference type="EMBL" id="JACBAZ010000002">
    <property type="protein sequence ID" value="NWK55336.1"/>
    <property type="molecule type" value="Genomic_DNA"/>
</dbReference>
<evidence type="ECO:0000313" key="6">
    <source>
        <dbReference type="EMBL" id="NWK55336.1"/>
    </source>
</evidence>
<feature type="domain" description="Thioredoxin" evidence="5">
    <location>
        <begin position="43"/>
        <end position="218"/>
    </location>
</feature>
<gene>
    <name evidence="6" type="ORF">HW115_06920</name>
</gene>
<evidence type="ECO:0000256" key="2">
    <source>
        <dbReference type="ARBA" id="ARBA00023008"/>
    </source>
</evidence>
<evidence type="ECO:0000313" key="7">
    <source>
        <dbReference type="Proteomes" id="UP000557872"/>
    </source>
</evidence>
<dbReference type="PANTHER" id="PTHR12151">
    <property type="entry name" value="ELECTRON TRANSPORT PROTIN SCO1/SENC FAMILY MEMBER"/>
    <property type="match status" value="1"/>
</dbReference>
<keyword evidence="3" id="KW-0479">Metal-binding</keyword>
<dbReference type="GO" id="GO:0046872">
    <property type="term" value="F:metal ion binding"/>
    <property type="evidence" value="ECO:0007669"/>
    <property type="project" value="UniProtKB-KW"/>
</dbReference>
<dbReference type="Pfam" id="PF02630">
    <property type="entry name" value="SCO1-SenC"/>
    <property type="match status" value="1"/>
</dbReference>
<dbReference type="CDD" id="cd02968">
    <property type="entry name" value="SCO"/>
    <property type="match status" value="1"/>
</dbReference>
<dbReference type="InterPro" id="IPR003782">
    <property type="entry name" value="SCO1/SenC"/>
</dbReference>
<evidence type="ECO:0000256" key="1">
    <source>
        <dbReference type="ARBA" id="ARBA00010996"/>
    </source>
</evidence>
<keyword evidence="7" id="KW-1185">Reference proteome</keyword>
<dbReference type="PROSITE" id="PS51352">
    <property type="entry name" value="THIOREDOXIN_2"/>
    <property type="match status" value="1"/>
</dbReference>
<keyword evidence="4" id="KW-0812">Transmembrane</keyword>
<protein>
    <submittedName>
        <fullName evidence="6">SCO family protein</fullName>
    </submittedName>
</protein>
<proteinExistence type="inferred from homology"/>
<feature type="transmembrane region" description="Helical" evidence="4">
    <location>
        <begin position="7"/>
        <end position="28"/>
    </location>
</feature>
<keyword evidence="4" id="KW-1133">Transmembrane helix</keyword>
<keyword evidence="4" id="KW-0472">Membrane</keyword>
<dbReference type="SUPFAM" id="SSF52833">
    <property type="entry name" value="Thioredoxin-like"/>
    <property type="match status" value="1"/>
</dbReference>
<organism evidence="6 7">
    <name type="scientific">Oceaniferula marina</name>
    <dbReference type="NCBI Taxonomy" id="2748318"/>
    <lineage>
        <taxon>Bacteria</taxon>
        <taxon>Pseudomonadati</taxon>
        <taxon>Verrucomicrobiota</taxon>
        <taxon>Verrucomicrobiia</taxon>
        <taxon>Verrucomicrobiales</taxon>
        <taxon>Verrucomicrobiaceae</taxon>
        <taxon>Oceaniferula</taxon>
    </lineage>
</organism>
<dbReference type="Gene3D" id="3.40.30.10">
    <property type="entry name" value="Glutaredoxin"/>
    <property type="match status" value="1"/>
</dbReference>
<dbReference type="RefSeq" id="WP_178931856.1">
    <property type="nucleotide sequence ID" value="NZ_JACBAZ010000002.1"/>
</dbReference>
<dbReference type="AlphaFoldDB" id="A0A851GD40"/>
<evidence type="ECO:0000256" key="4">
    <source>
        <dbReference type="SAM" id="Phobius"/>
    </source>
</evidence>
<accession>A0A851GD40</accession>
<comment type="caution">
    <text evidence="6">The sequence shown here is derived from an EMBL/GenBank/DDBJ whole genome shotgun (WGS) entry which is preliminary data.</text>
</comment>
<evidence type="ECO:0000256" key="3">
    <source>
        <dbReference type="PIRSR" id="PIRSR603782-1"/>
    </source>
</evidence>
<reference evidence="6 7" key="1">
    <citation type="submission" date="2020-07" db="EMBL/GenBank/DDBJ databases">
        <title>Roseicoccus Jingziensis gen. nov., sp. nov., isolated from coastal seawater.</title>
        <authorList>
            <person name="Feng X."/>
        </authorList>
    </citation>
    <scope>NUCLEOTIDE SEQUENCE [LARGE SCALE GENOMIC DNA]</scope>
    <source>
        <strain evidence="6 7">N1E253</strain>
    </source>
</reference>
<name>A0A851GD40_9BACT</name>